<keyword evidence="2" id="KW-1185">Reference proteome</keyword>
<protein>
    <submittedName>
        <fullName evidence="1">Uncharacterized protein</fullName>
    </submittedName>
</protein>
<dbReference type="RefSeq" id="WP_386101427.1">
    <property type="nucleotide sequence ID" value="NZ_JBHUOZ010000003.1"/>
</dbReference>
<comment type="caution">
    <text evidence="1">The sequence shown here is derived from an EMBL/GenBank/DDBJ whole genome shotgun (WGS) entry which is preliminary data.</text>
</comment>
<dbReference type="EMBL" id="JBHUOZ010000003">
    <property type="protein sequence ID" value="MFD2921333.1"/>
    <property type="molecule type" value="Genomic_DNA"/>
</dbReference>
<accession>A0ABW6AAU2</accession>
<sequence>MGYTKKPTNYRFTRAQEKHILKSLVIANQRIEQMIKWLETPPLHFSDPPKKTSRIAQLANTQKLVVRLYDRLKEQHIIIHDELPLKDIRQLENSR</sequence>
<dbReference type="Proteomes" id="UP001597511">
    <property type="component" value="Unassembled WGS sequence"/>
</dbReference>
<name>A0ABW6AAU2_9BACT</name>
<evidence type="ECO:0000313" key="2">
    <source>
        <dbReference type="Proteomes" id="UP001597511"/>
    </source>
</evidence>
<reference evidence="2" key="1">
    <citation type="journal article" date="2019" name="Int. J. Syst. Evol. Microbiol.">
        <title>The Global Catalogue of Microorganisms (GCM) 10K type strain sequencing project: providing services to taxonomists for standard genome sequencing and annotation.</title>
        <authorList>
            <consortium name="The Broad Institute Genomics Platform"/>
            <consortium name="The Broad Institute Genome Sequencing Center for Infectious Disease"/>
            <person name="Wu L."/>
            <person name="Ma J."/>
        </authorList>
    </citation>
    <scope>NUCLEOTIDE SEQUENCE [LARGE SCALE GENOMIC DNA]</scope>
    <source>
        <strain evidence="2">KCTC 23299</strain>
    </source>
</reference>
<proteinExistence type="predicted"/>
<gene>
    <name evidence="1" type="ORF">ACFS6H_16520</name>
</gene>
<organism evidence="1 2">
    <name type="scientific">Terrimonas rubra</name>
    <dbReference type="NCBI Taxonomy" id="1035890"/>
    <lineage>
        <taxon>Bacteria</taxon>
        <taxon>Pseudomonadati</taxon>
        <taxon>Bacteroidota</taxon>
        <taxon>Chitinophagia</taxon>
        <taxon>Chitinophagales</taxon>
        <taxon>Chitinophagaceae</taxon>
        <taxon>Terrimonas</taxon>
    </lineage>
</organism>
<evidence type="ECO:0000313" key="1">
    <source>
        <dbReference type="EMBL" id="MFD2921333.1"/>
    </source>
</evidence>